<name>A0A8S2GB90_9BILA</name>
<keyword evidence="5" id="KW-0735">Signal-anchor</keyword>
<keyword evidence="3" id="KW-0812">Transmembrane</keyword>
<feature type="non-terminal residue" evidence="10">
    <location>
        <position position="63"/>
    </location>
</feature>
<dbReference type="AlphaFoldDB" id="A0A8S2GB90"/>
<comment type="similarity">
    <text evidence="2">Belongs to the SPCS3 family.</text>
</comment>
<dbReference type="InterPro" id="IPR007653">
    <property type="entry name" value="SPC3"/>
</dbReference>
<organism evidence="10 12">
    <name type="scientific">Didymodactylos carnosus</name>
    <dbReference type="NCBI Taxonomy" id="1234261"/>
    <lineage>
        <taxon>Eukaryota</taxon>
        <taxon>Metazoa</taxon>
        <taxon>Spiralia</taxon>
        <taxon>Gnathifera</taxon>
        <taxon>Rotifera</taxon>
        <taxon>Eurotatoria</taxon>
        <taxon>Bdelloidea</taxon>
        <taxon>Philodinida</taxon>
        <taxon>Philodinidae</taxon>
        <taxon>Didymodactylos</taxon>
    </lineage>
</organism>
<dbReference type="GO" id="GO:0045047">
    <property type="term" value="P:protein targeting to ER"/>
    <property type="evidence" value="ECO:0007669"/>
    <property type="project" value="TreeGrafter"/>
</dbReference>
<comment type="subcellular location">
    <subcellularLocation>
        <location evidence="1">Endoplasmic reticulum membrane</location>
        <topology evidence="1">Single-pass type II membrane protein</topology>
    </subcellularLocation>
</comment>
<reference evidence="10" key="1">
    <citation type="submission" date="2021-02" db="EMBL/GenBank/DDBJ databases">
        <authorList>
            <person name="Nowell W R."/>
        </authorList>
    </citation>
    <scope>NUCLEOTIDE SEQUENCE</scope>
</reference>
<keyword evidence="7" id="KW-0472">Membrane</keyword>
<dbReference type="PANTHER" id="PTHR12804:SF0">
    <property type="entry name" value="SIGNAL PEPTIDASE COMPLEX SUBUNIT 3"/>
    <property type="match status" value="1"/>
</dbReference>
<evidence type="ECO:0000256" key="7">
    <source>
        <dbReference type="ARBA" id="ARBA00023136"/>
    </source>
</evidence>
<comment type="function">
    <text evidence="9">Essential component of the signal peptidase complex (SPC) which catalyzes the cleavage of N-terminal signal sequences from nascent proteins as they are translocated into the lumen of the endoplasmic reticulum. Essential for the SPC catalytic activity, possibly by stabilizing and positioning the active center of the complex close to the lumenal surface.</text>
</comment>
<dbReference type="EMBL" id="CAJNOK010074634">
    <property type="protein sequence ID" value="CAF1671162.1"/>
    <property type="molecule type" value="Genomic_DNA"/>
</dbReference>
<accession>A0A8S2GB90</accession>
<evidence type="ECO:0000313" key="10">
    <source>
        <dbReference type="EMBL" id="CAF1671162.1"/>
    </source>
</evidence>
<comment type="caution">
    <text evidence="10">The sequence shown here is derived from an EMBL/GenBank/DDBJ whole genome shotgun (WGS) entry which is preliminary data.</text>
</comment>
<evidence type="ECO:0000256" key="8">
    <source>
        <dbReference type="ARBA" id="ARBA00029556"/>
    </source>
</evidence>
<evidence type="ECO:0000313" key="11">
    <source>
        <dbReference type="EMBL" id="CAF4545917.1"/>
    </source>
</evidence>
<evidence type="ECO:0000256" key="1">
    <source>
        <dbReference type="ARBA" id="ARBA00004648"/>
    </source>
</evidence>
<evidence type="ECO:0000256" key="6">
    <source>
        <dbReference type="ARBA" id="ARBA00022989"/>
    </source>
</evidence>
<proteinExistence type="inferred from homology"/>
<keyword evidence="4" id="KW-0256">Endoplasmic reticulum</keyword>
<dbReference type="GO" id="GO:0005787">
    <property type="term" value="C:signal peptidase complex"/>
    <property type="evidence" value="ECO:0007669"/>
    <property type="project" value="InterPro"/>
</dbReference>
<evidence type="ECO:0000256" key="3">
    <source>
        <dbReference type="ARBA" id="ARBA00022692"/>
    </source>
</evidence>
<evidence type="ECO:0000256" key="9">
    <source>
        <dbReference type="ARBA" id="ARBA00046080"/>
    </source>
</evidence>
<evidence type="ECO:0000256" key="5">
    <source>
        <dbReference type="ARBA" id="ARBA00022968"/>
    </source>
</evidence>
<evidence type="ECO:0000256" key="4">
    <source>
        <dbReference type="ARBA" id="ARBA00022824"/>
    </source>
</evidence>
<protein>
    <recommendedName>
        <fullName evidence="8">Signal peptidase complex subunit 3</fullName>
    </recommendedName>
</protein>
<dbReference type="GO" id="GO:0006465">
    <property type="term" value="P:signal peptide processing"/>
    <property type="evidence" value="ECO:0007669"/>
    <property type="project" value="InterPro"/>
</dbReference>
<gene>
    <name evidence="10" type="ORF">OVA965_LOCUS45730</name>
    <name evidence="11" type="ORF">TMI583_LOCUS49507</name>
</gene>
<sequence length="63" mass="7669">LDKLFDWNVKQLFLYLTAEYTTASNILNQVVLWDKIIRRGENARMNLHEMNPKYYFWDDGENL</sequence>
<dbReference type="EMBL" id="CAJOBA010108470">
    <property type="protein sequence ID" value="CAF4545917.1"/>
    <property type="molecule type" value="Genomic_DNA"/>
</dbReference>
<dbReference type="Proteomes" id="UP000677228">
    <property type="component" value="Unassembled WGS sequence"/>
</dbReference>
<dbReference type="PANTHER" id="PTHR12804">
    <property type="entry name" value="MICROSOMAL SIGNAL PEPTIDASE 23 KD SUBUNIT SPC22/23"/>
    <property type="match status" value="1"/>
</dbReference>
<evidence type="ECO:0000256" key="2">
    <source>
        <dbReference type="ARBA" id="ARBA00009289"/>
    </source>
</evidence>
<evidence type="ECO:0000313" key="12">
    <source>
        <dbReference type="Proteomes" id="UP000677228"/>
    </source>
</evidence>
<dbReference type="Proteomes" id="UP000682733">
    <property type="component" value="Unassembled WGS sequence"/>
</dbReference>
<keyword evidence="6" id="KW-1133">Transmembrane helix</keyword>
<dbReference type="Pfam" id="PF04573">
    <property type="entry name" value="SPC22"/>
    <property type="match status" value="1"/>
</dbReference>
<feature type="non-terminal residue" evidence="10">
    <location>
        <position position="1"/>
    </location>
</feature>